<proteinExistence type="predicted"/>
<reference evidence="2 3" key="1">
    <citation type="submission" date="2015-01" db="EMBL/GenBank/DDBJ databases">
        <title>Vibrio sp. C5 JCM 19232 whole genome shotgun sequence.</title>
        <authorList>
            <person name="Sawabe T."/>
            <person name="Meirelles P."/>
            <person name="Feng G."/>
            <person name="Sayaka M."/>
            <person name="Hattori M."/>
            <person name="Ohkuma M."/>
        </authorList>
    </citation>
    <scope>NUCLEOTIDE SEQUENCE [LARGE SCALE GENOMIC DNA]</scope>
    <source>
        <strain evidence="2 3">JCM19232</strain>
    </source>
</reference>
<feature type="transmembrane region" description="Helical" evidence="1">
    <location>
        <begin position="24"/>
        <end position="47"/>
    </location>
</feature>
<evidence type="ECO:0000313" key="2">
    <source>
        <dbReference type="EMBL" id="GAM60508.1"/>
    </source>
</evidence>
<evidence type="ECO:0000313" key="3">
    <source>
        <dbReference type="Proteomes" id="UP000031670"/>
    </source>
</evidence>
<comment type="caution">
    <text evidence="2">The sequence shown here is derived from an EMBL/GenBank/DDBJ whole genome shotgun (WGS) entry which is preliminary data.</text>
</comment>
<evidence type="ECO:0000256" key="1">
    <source>
        <dbReference type="SAM" id="Phobius"/>
    </source>
</evidence>
<keyword evidence="1" id="KW-1133">Transmembrane helix</keyword>
<sequence>MIVVLILCWKGLLSVCWLFYQFLIGFFGGFVFLILLFIIIPFIAIGLG</sequence>
<keyword evidence="1" id="KW-0472">Membrane</keyword>
<organism evidence="2 3">
    <name type="scientific">Vibrio ishigakensis</name>
    <dbReference type="NCBI Taxonomy" id="1481914"/>
    <lineage>
        <taxon>Bacteria</taxon>
        <taxon>Pseudomonadati</taxon>
        <taxon>Pseudomonadota</taxon>
        <taxon>Gammaproteobacteria</taxon>
        <taxon>Vibrionales</taxon>
        <taxon>Vibrionaceae</taxon>
        <taxon>Vibrio</taxon>
    </lineage>
</organism>
<dbReference type="AlphaFoldDB" id="A0A0B8PBE0"/>
<name>A0A0B8PBE0_9VIBR</name>
<reference evidence="2 3" key="2">
    <citation type="submission" date="2015-01" db="EMBL/GenBank/DDBJ databases">
        <authorList>
            <consortium name="NBRP consortium"/>
            <person name="Sawabe T."/>
            <person name="Meirelles P."/>
            <person name="Feng G."/>
            <person name="Sayaka M."/>
            <person name="Hattori M."/>
            <person name="Ohkuma M."/>
        </authorList>
    </citation>
    <scope>NUCLEOTIDE SEQUENCE [LARGE SCALE GENOMIC DNA]</scope>
    <source>
        <strain evidence="2 3">JCM19232</strain>
    </source>
</reference>
<gene>
    <name evidence="2" type="ORF">JCM19232_841</name>
</gene>
<keyword evidence="1" id="KW-0812">Transmembrane</keyword>
<dbReference type="EMBL" id="BBSA01000001">
    <property type="protein sequence ID" value="GAM60508.1"/>
    <property type="molecule type" value="Genomic_DNA"/>
</dbReference>
<accession>A0A0B8PBE0</accession>
<protein>
    <submittedName>
        <fullName evidence="2">Uncharacterized protein</fullName>
    </submittedName>
</protein>
<dbReference type="Proteomes" id="UP000031670">
    <property type="component" value="Unassembled WGS sequence"/>
</dbReference>